<dbReference type="SUPFAM" id="SSF51445">
    <property type="entry name" value="(Trans)glycosidases"/>
    <property type="match status" value="1"/>
</dbReference>
<dbReference type="Proteomes" id="UP000003452">
    <property type="component" value="Unassembled WGS sequence"/>
</dbReference>
<dbReference type="Pfam" id="PF17801">
    <property type="entry name" value="Melibiase_C"/>
    <property type="match status" value="1"/>
</dbReference>
<proteinExistence type="inferred from homology"/>
<dbReference type="InterPro" id="IPR002241">
    <property type="entry name" value="Glyco_hydro_27"/>
</dbReference>
<feature type="domain" description="Alpha galactosidase C-terminal" evidence="7">
    <location>
        <begin position="401"/>
        <end position="474"/>
    </location>
</feature>
<dbReference type="eggNOG" id="COG3345">
    <property type="taxonomic scope" value="Bacteria"/>
</dbReference>
<feature type="signal peptide" evidence="6">
    <location>
        <begin position="1"/>
        <end position="25"/>
    </location>
</feature>
<name>B5CW98_PHOPM</name>
<comment type="caution">
    <text evidence="8">The sequence shown here is derived from an EMBL/GenBank/DDBJ whole genome shotgun (WGS) entry which is preliminary data.</text>
</comment>
<gene>
    <name evidence="8" type="ORF">BACPLE_00987</name>
</gene>
<evidence type="ECO:0000256" key="4">
    <source>
        <dbReference type="ARBA" id="ARBA00023295"/>
    </source>
</evidence>
<dbReference type="Gene3D" id="3.20.20.70">
    <property type="entry name" value="Aldolase class I"/>
    <property type="match status" value="1"/>
</dbReference>
<dbReference type="CDD" id="cd14792">
    <property type="entry name" value="GH27"/>
    <property type="match status" value="1"/>
</dbReference>
<dbReference type="GeneID" id="43183515"/>
<keyword evidence="4 5" id="KW-0326">Glycosidase</keyword>
<evidence type="ECO:0000313" key="9">
    <source>
        <dbReference type="Proteomes" id="UP000003452"/>
    </source>
</evidence>
<dbReference type="InterPro" id="IPR013785">
    <property type="entry name" value="Aldolase_TIM"/>
</dbReference>
<evidence type="ECO:0000256" key="2">
    <source>
        <dbReference type="ARBA" id="ARBA00022729"/>
    </source>
</evidence>
<dbReference type="EC" id="3.2.1.22" evidence="5"/>
<dbReference type="EMBL" id="ABQC02000012">
    <property type="protein sequence ID" value="EDY96544.1"/>
    <property type="molecule type" value="Genomic_DNA"/>
</dbReference>
<dbReference type="InterPro" id="IPR041233">
    <property type="entry name" value="Melibiase_C"/>
</dbReference>
<evidence type="ECO:0000256" key="3">
    <source>
        <dbReference type="ARBA" id="ARBA00022801"/>
    </source>
</evidence>
<dbReference type="Pfam" id="PF16499">
    <property type="entry name" value="Melibiase_2"/>
    <property type="match status" value="1"/>
</dbReference>
<evidence type="ECO:0000256" key="6">
    <source>
        <dbReference type="SAM" id="SignalP"/>
    </source>
</evidence>
<sequence>MKNKTFLSAALAFFMLAGFNQTTQAITPQMPSEETVSKCKVAPTPPMGWNSFDAYDCRINEQEFKAIVDYMAANLKQHGWEYAVIDYCWFNDNPGGWNNPSKRYGHPDIRLDKDGKPLDVLCMDEYSRLIPSVKRFPSAANGKGFKPLADYVHSKGMKFGIHIMRGIARQAYFQKSKIMGSKATAYDIAEPFDTCNWCNNMYGVDASKEGAQEYYNSIFKLYAEWGVDFIKADDTMYPPYHKGEIEMMRKAIENCGRPMVLSLSCGEAPLGRAEHIKKNATMWRVSADFWDNWEDLYHNFDLLNAWSSHIGEDSWPDADMIPFGKLALQNRPVGKERMSRFTPEEYNTLMTLFCMARSPLMIGADLLSTPKEIIDKYFKNDEILAIDQHSTDNRQVFKNKSYAIWTATVPETGERYIALFNLQDKPATVTFNMELESLRGKYQARDLWKKQNIGIVEGKLSAQLGAHDATVFKLTKVK</sequence>
<keyword evidence="2 6" id="KW-0732">Signal</keyword>
<dbReference type="PANTHER" id="PTHR11452:SF42">
    <property type="entry name" value="ALPHA-GALACTOSIDASE"/>
    <property type="match status" value="1"/>
</dbReference>
<evidence type="ECO:0000256" key="5">
    <source>
        <dbReference type="RuleBase" id="RU361168"/>
    </source>
</evidence>
<accession>B5CW98</accession>
<dbReference type="RefSeq" id="WP_007558600.1">
    <property type="nucleotide sequence ID" value="NZ_CAXSQN010000002.1"/>
</dbReference>
<dbReference type="SUPFAM" id="SSF51011">
    <property type="entry name" value="Glycosyl hydrolase domain"/>
    <property type="match status" value="1"/>
</dbReference>
<dbReference type="AlphaFoldDB" id="B5CW98"/>
<evidence type="ECO:0000256" key="1">
    <source>
        <dbReference type="ARBA" id="ARBA00009743"/>
    </source>
</evidence>
<feature type="chain" id="PRO_5002828884" description="Alpha-galactosidase" evidence="6">
    <location>
        <begin position="26"/>
        <end position="478"/>
    </location>
</feature>
<protein>
    <recommendedName>
        <fullName evidence="5">Alpha-galactosidase</fullName>
        <ecNumber evidence="5">3.2.1.22</ecNumber>
    </recommendedName>
    <alternativeName>
        <fullName evidence="5">Melibiase</fullName>
    </alternativeName>
</protein>
<comment type="similarity">
    <text evidence="1 5">Belongs to the glycosyl hydrolase 27 family.</text>
</comment>
<dbReference type="InterPro" id="IPR017853">
    <property type="entry name" value="GH"/>
</dbReference>
<reference evidence="8 9" key="2">
    <citation type="submission" date="2008-08" db="EMBL/GenBank/DDBJ databases">
        <authorList>
            <person name="Fulton L."/>
            <person name="Clifton S."/>
            <person name="Fulton B."/>
            <person name="Xu J."/>
            <person name="Minx P."/>
            <person name="Pepin K.H."/>
            <person name="Johnson M."/>
            <person name="Thiruvilangam P."/>
            <person name="Bhonagiri V."/>
            <person name="Nash W.E."/>
            <person name="Mardis E.R."/>
            <person name="Wilson R.K."/>
        </authorList>
    </citation>
    <scope>NUCLEOTIDE SEQUENCE [LARGE SCALE GENOMIC DNA]</scope>
    <source>
        <strain evidence="9">DSM 17135 / JCM 12973 / M2</strain>
    </source>
</reference>
<dbReference type="GO" id="GO:0004557">
    <property type="term" value="F:alpha-galactosidase activity"/>
    <property type="evidence" value="ECO:0007669"/>
    <property type="project" value="UniProtKB-EC"/>
</dbReference>
<dbReference type="Gene3D" id="2.60.40.1180">
    <property type="entry name" value="Golgi alpha-mannosidase II"/>
    <property type="match status" value="1"/>
</dbReference>
<dbReference type="InterPro" id="IPR013780">
    <property type="entry name" value="Glyco_hydro_b"/>
</dbReference>
<keyword evidence="5" id="KW-1015">Disulfide bond</keyword>
<dbReference type="OrthoDB" id="9807519at2"/>
<organism evidence="8 9">
    <name type="scientific">Phocaeicola plebeius (strain DSM 17135 / JCM 12973 / CCUG 54634 / M2)</name>
    <name type="common">Bacteroides plebeius</name>
    <dbReference type="NCBI Taxonomy" id="484018"/>
    <lineage>
        <taxon>Bacteria</taxon>
        <taxon>Pseudomonadati</taxon>
        <taxon>Bacteroidota</taxon>
        <taxon>Bacteroidia</taxon>
        <taxon>Bacteroidales</taxon>
        <taxon>Bacteroidaceae</taxon>
        <taxon>Phocaeicola</taxon>
    </lineage>
</organism>
<dbReference type="GO" id="GO:0005975">
    <property type="term" value="P:carbohydrate metabolic process"/>
    <property type="evidence" value="ECO:0007669"/>
    <property type="project" value="InterPro"/>
</dbReference>
<dbReference type="PANTHER" id="PTHR11452">
    <property type="entry name" value="ALPHA-GALACTOSIDASE/ALPHA-N-ACETYLGALACTOSAMINIDASE"/>
    <property type="match status" value="1"/>
</dbReference>
<dbReference type="HOGENOM" id="CLU_013093_5_0_10"/>
<evidence type="ECO:0000259" key="7">
    <source>
        <dbReference type="Pfam" id="PF17801"/>
    </source>
</evidence>
<keyword evidence="3 5" id="KW-0378">Hydrolase</keyword>
<reference evidence="8 9" key="1">
    <citation type="submission" date="2008-08" db="EMBL/GenBank/DDBJ databases">
        <title>Draft genome sequence of Bacteroides plebeius (DSM 17135).</title>
        <authorList>
            <person name="Sudarsanam P."/>
            <person name="Ley R."/>
            <person name="Guruge J."/>
            <person name="Turnbaugh P.J."/>
            <person name="Mahowald M."/>
            <person name="Liep D."/>
            <person name="Gordon J."/>
        </authorList>
    </citation>
    <scope>NUCLEOTIDE SEQUENCE [LARGE SCALE GENOMIC DNA]</scope>
    <source>
        <strain evidence="9">DSM 17135 / JCM 12973 / M2</strain>
    </source>
</reference>
<dbReference type="PRINTS" id="PR00740">
    <property type="entry name" value="GLHYDRLASE27"/>
</dbReference>
<evidence type="ECO:0000313" key="8">
    <source>
        <dbReference type="EMBL" id="EDY96544.1"/>
    </source>
</evidence>
<comment type="catalytic activity">
    <reaction evidence="5">
        <text>Hydrolysis of terminal, non-reducing alpha-D-galactose residues in alpha-D-galactosides, including galactose oligosaccharides, galactomannans and galactolipids.</text>
        <dbReference type="EC" id="3.2.1.22"/>
    </reaction>
</comment>